<gene>
    <name evidence="1" type="ORF">DFR46_1835</name>
</gene>
<proteinExistence type="predicted"/>
<sequence>MADPDPPPYRTRHDGWTEARKRKFLHALARTGCVRDACGIAHISSTSAYRHRGRDAGFADAWEQALTKALPVLEAAAFERAVEGVWEPVVSGGKVAVYRKRYSDAILVTLLKRADEAASTARFADTSSREGAEAAFEELKRRLAAMHRRICKDPDCRECNG</sequence>
<evidence type="ECO:0008006" key="3">
    <source>
        <dbReference type="Google" id="ProtNLM"/>
    </source>
</evidence>
<organism evidence="1 2">
    <name type="scientific">Parasphingopyxis lamellibrachiae</name>
    <dbReference type="NCBI Taxonomy" id="680125"/>
    <lineage>
        <taxon>Bacteria</taxon>
        <taxon>Pseudomonadati</taxon>
        <taxon>Pseudomonadota</taxon>
        <taxon>Alphaproteobacteria</taxon>
        <taxon>Sphingomonadales</taxon>
        <taxon>Sphingomonadaceae</taxon>
        <taxon>Parasphingopyxis</taxon>
    </lineage>
</organism>
<dbReference type="RefSeq" id="WP_116236174.1">
    <property type="nucleotide sequence ID" value="NZ_QRDP01000004.1"/>
</dbReference>
<dbReference type="EMBL" id="QRDP01000004">
    <property type="protein sequence ID" value="RED16804.1"/>
    <property type="molecule type" value="Genomic_DNA"/>
</dbReference>
<keyword evidence="2" id="KW-1185">Reference proteome</keyword>
<protein>
    <recommendedName>
        <fullName evidence="3">Terminase small subunit</fullName>
    </recommendedName>
</protein>
<dbReference type="OrthoDB" id="7449348at2"/>
<reference evidence="1 2" key="1">
    <citation type="submission" date="2018-07" db="EMBL/GenBank/DDBJ databases">
        <title>Genomic Encyclopedia of Type Strains, Phase IV (KMG-IV): sequencing the most valuable type-strain genomes for metagenomic binning, comparative biology and taxonomic classification.</title>
        <authorList>
            <person name="Goeker M."/>
        </authorList>
    </citation>
    <scope>NUCLEOTIDE SEQUENCE [LARGE SCALE GENOMIC DNA]</scope>
    <source>
        <strain evidence="1 2">DSM 26725</strain>
    </source>
</reference>
<name>A0A3D9FG59_9SPHN</name>
<comment type="caution">
    <text evidence="1">The sequence shown here is derived from an EMBL/GenBank/DDBJ whole genome shotgun (WGS) entry which is preliminary data.</text>
</comment>
<accession>A0A3D9FG59</accession>
<evidence type="ECO:0000313" key="1">
    <source>
        <dbReference type="EMBL" id="RED16804.1"/>
    </source>
</evidence>
<dbReference type="AlphaFoldDB" id="A0A3D9FG59"/>
<evidence type="ECO:0000313" key="2">
    <source>
        <dbReference type="Proteomes" id="UP000256310"/>
    </source>
</evidence>
<dbReference type="Proteomes" id="UP000256310">
    <property type="component" value="Unassembled WGS sequence"/>
</dbReference>